<dbReference type="Proteomes" id="UP000267029">
    <property type="component" value="Unassembled WGS sequence"/>
</dbReference>
<gene>
    <name evidence="1" type="ORF">MCOS_LOCUS1345</name>
</gene>
<dbReference type="STRING" id="53468.A0A0R3U401"/>
<evidence type="ECO:0000313" key="1">
    <source>
        <dbReference type="EMBL" id="VDD75342.1"/>
    </source>
</evidence>
<sequence length="306" mass="32961">MSGSKIALRSTPRPSHRLAYTRPGWGLRASGRCEVRVFACAREPDCSHVFTELPGQLRVHSDFCPPENSGESFALQPTDAKTQIFQSQWPAANSDALSAFAVQTGGGAAAHSGASSAGFSEQAGSGDEEDILDLISSSLDRFNAQLHRNHQASIPIPVNHSVLPLWTSSTASNNLQQHLHHSQLNQVQGSSINVAYSALSNASPSTSTGVFCGSSNSSSALLHQPPMPSPPGLSRLSQQTPITGCLKMQSGRKQRNLTQALSYPEEKSYFQPKGSSVQTDDRAFKKEPFILIQQFEKPDAVMLFNV</sequence>
<reference evidence="1 2" key="1">
    <citation type="submission" date="2018-10" db="EMBL/GenBank/DDBJ databases">
        <authorList>
            <consortium name="Pathogen Informatics"/>
        </authorList>
    </citation>
    <scope>NUCLEOTIDE SEQUENCE [LARGE SCALE GENOMIC DNA]</scope>
</reference>
<proteinExistence type="predicted"/>
<dbReference type="EMBL" id="UXSR01000163">
    <property type="protein sequence ID" value="VDD75342.1"/>
    <property type="molecule type" value="Genomic_DNA"/>
</dbReference>
<accession>A0A0R3U401</accession>
<dbReference type="AlphaFoldDB" id="A0A0R3U401"/>
<organism evidence="1 2">
    <name type="scientific">Mesocestoides corti</name>
    <name type="common">Flatworm</name>
    <dbReference type="NCBI Taxonomy" id="53468"/>
    <lineage>
        <taxon>Eukaryota</taxon>
        <taxon>Metazoa</taxon>
        <taxon>Spiralia</taxon>
        <taxon>Lophotrochozoa</taxon>
        <taxon>Platyhelminthes</taxon>
        <taxon>Cestoda</taxon>
        <taxon>Eucestoda</taxon>
        <taxon>Cyclophyllidea</taxon>
        <taxon>Mesocestoididae</taxon>
        <taxon>Mesocestoides</taxon>
    </lineage>
</organism>
<name>A0A0R3U401_MESCO</name>
<dbReference type="OrthoDB" id="3247158at2759"/>
<protein>
    <submittedName>
        <fullName evidence="1">Uncharacterized protein</fullName>
    </submittedName>
</protein>
<keyword evidence="2" id="KW-1185">Reference proteome</keyword>
<evidence type="ECO:0000313" key="2">
    <source>
        <dbReference type="Proteomes" id="UP000267029"/>
    </source>
</evidence>